<dbReference type="Proteomes" id="UP001491310">
    <property type="component" value="Unassembled WGS sequence"/>
</dbReference>
<dbReference type="SMART" id="SM00847">
    <property type="entry name" value="HA2"/>
    <property type="match status" value="1"/>
</dbReference>
<evidence type="ECO:0000256" key="1">
    <source>
        <dbReference type="ARBA" id="ARBA00022741"/>
    </source>
</evidence>
<evidence type="ECO:0008006" key="10">
    <source>
        <dbReference type="Google" id="ProtNLM"/>
    </source>
</evidence>
<evidence type="ECO:0000259" key="7">
    <source>
        <dbReference type="PROSITE" id="PS51194"/>
    </source>
</evidence>
<feature type="region of interest" description="Disordered" evidence="5">
    <location>
        <begin position="711"/>
        <end position="804"/>
    </location>
</feature>
<dbReference type="PROSITE" id="PS51192">
    <property type="entry name" value="HELICASE_ATP_BIND_1"/>
    <property type="match status" value="1"/>
</dbReference>
<dbReference type="InterPro" id="IPR011709">
    <property type="entry name" value="DEAD-box_helicase_OB_fold"/>
</dbReference>
<protein>
    <recommendedName>
        <fullName evidence="10">P-loop containing nucleoside triphosphate hydrolase protein</fullName>
    </recommendedName>
</protein>
<dbReference type="InterPro" id="IPR014001">
    <property type="entry name" value="Helicase_ATP-bd"/>
</dbReference>
<keyword evidence="4" id="KW-0067">ATP-binding</keyword>
<keyword evidence="3" id="KW-0347">Helicase</keyword>
<evidence type="ECO:0000259" key="6">
    <source>
        <dbReference type="PROSITE" id="PS51192"/>
    </source>
</evidence>
<dbReference type="SMART" id="SM00487">
    <property type="entry name" value="DEXDc"/>
    <property type="match status" value="1"/>
</dbReference>
<reference evidence="8 9" key="1">
    <citation type="journal article" date="2024" name="Nat. Commun.">
        <title>Phylogenomics reveals the evolutionary origins of lichenization in chlorophyte algae.</title>
        <authorList>
            <person name="Puginier C."/>
            <person name="Libourel C."/>
            <person name="Otte J."/>
            <person name="Skaloud P."/>
            <person name="Haon M."/>
            <person name="Grisel S."/>
            <person name="Petersen M."/>
            <person name="Berrin J.G."/>
            <person name="Delaux P.M."/>
            <person name="Dal Grande F."/>
            <person name="Keller J."/>
        </authorList>
    </citation>
    <scope>NUCLEOTIDE SEQUENCE [LARGE SCALE GENOMIC DNA]</scope>
    <source>
        <strain evidence="8 9">SAG 216-7</strain>
    </source>
</reference>
<dbReference type="CDD" id="cd18791">
    <property type="entry name" value="SF2_C_RHA"/>
    <property type="match status" value="1"/>
</dbReference>
<dbReference type="SMART" id="SM00490">
    <property type="entry name" value="HELICc"/>
    <property type="match status" value="1"/>
</dbReference>
<feature type="domain" description="Helicase C-terminal" evidence="7">
    <location>
        <begin position="379"/>
        <end position="547"/>
    </location>
</feature>
<keyword evidence="1" id="KW-0547">Nucleotide-binding</keyword>
<evidence type="ECO:0000256" key="5">
    <source>
        <dbReference type="SAM" id="MobiDB-lite"/>
    </source>
</evidence>
<dbReference type="Pfam" id="PF07717">
    <property type="entry name" value="OB_NTP_bind"/>
    <property type="match status" value="1"/>
</dbReference>
<feature type="compositionally biased region" description="Basic and acidic residues" evidence="5">
    <location>
        <begin position="795"/>
        <end position="804"/>
    </location>
</feature>
<dbReference type="Gene3D" id="3.40.50.300">
    <property type="entry name" value="P-loop containing nucleotide triphosphate hydrolases"/>
    <property type="match status" value="2"/>
</dbReference>
<keyword evidence="9" id="KW-1185">Reference proteome</keyword>
<feature type="compositionally biased region" description="Basic and acidic residues" evidence="5">
    <location>
        <begin position="1274"/>
        <end position="1284"/>
    </location>
</feature>
<evidence type="ECO:0000256" key="3">
    <source>
        <dbReference type="ARBA" id="ARBA00022806"/>
    </source>
</evidence>
<dbReference type="PROSITE" id="PS51194">
    <property type="entry name" value="HELICASE_CTER"/>
    <property type="match status" value="1"/>
</dbReference>
<feature type="compositionally biased region" description="Basic and acidic residues" evidence="5">
    <location>
        <begin position="750"/>
        <end position="761"/>
    </location>
</feature>
<evidence type="ECO:0000256" key="4">
    <source>
        <dbReference type="ARBA" id="ARBA00022840"/>
    </source>
</evidence>
<gene>
    <name evidence="8" type="ORF">WJX75_009557</name>
</gene>
<organism evidence="8 9">
    <name type="scientific">Coccomyxa subellipsoidea</name>
    <dbReference type="NCBI Taxonomy" id="248742"/>
    <lineage>
        <taxon>Eukaryota</taxon>
        <taxon>Viridiplantae</taxon>
        <taxon>Chlorophyta</taxon>
        <taxon>core chlorophytes</taxon>
        <taxon>Trebouxiophyceae</taxon>
        <taxon>Trebouxiophyceae incertae sedis</taxon>
        <taxon>Coccomyxaceae</taxon>
        <taxon>Coccomyxa</taxon>
    </lineage>
</organism>
<keyword evidence="2" id="KW-0378">Hydrolase</keyword>
<dbReference type="Pfam" id="PF21010">
    <property type="entry name" value="HA2_C"/>
    <property type="match status" value="1"/>
</dbReference>
<accession>A0ABR2YBR9</accession>
<dbReference type="Gene3D" id="1.20.120.1080">
    <property type="match status" value="1"/>
</dbReference>
<dbReference type="InterPro" id="IPR007502">
    <property type="entry name" value="Helicase-assoc_dom"/>
</dbReference>
<dbReference type="Pfam" id="PF00271">
    <property type="entry name" value="Helicase_C"/>
    <property type="match status" value="1"/>
</dbReference>
<dbReference type="PANTHER" id="PTHR18934:SF221">
    <property type="entry name" value="ATP-DEPENDENT RNA HELICASE DHX34-RELATED"/>
    <property type="match status" value="1"/>
</dbReference>
<sequence length="1284" mass="140209">MSRSVDWDSYAEVLDEAFHNEDDAYPRGCPEHKDLQDFVPKVASLKHARAAAAAQKRQQAEDDEAQKQAAEKLGIPAVYDVRYRINAAVITDPRRAARAARHIDRMSAGQHQDGSAFGAQVVEDYKAALPVYEDFHQKRQLQKLRKLLQDKAALPIAAFETHIVDAVRANSAVVVAGDTGCGKSTQLPQFLLKAGYCHVACTQPRRISAISLCRRVAFETLQEHRDDIAHRVRFDSTAGRGTKVTFLTEGVLLRMLTADPKLPQYQVVIIDEVHERHLNTDILLALMRALLLQRPDLRVILMSATINVQAYSDYFGGAPIIQVPGRLYPITVQYMVDNSADARAQRRSNEERREMAAKGFKHRTIERIDPAPYLRLLQQIEQTVAGDERGDLLVFLAGMDDISTVAEHLREHAERSRRWLVLPLHSALSMEEQDKVFDIAPEGMRKVILSTNIAETSVTIDGVRFVADSGRAKEMTHDLSSGGGSLQEGWISKASAEQRKGRAGRTGPGQCFRMYTEAHFQAFPAFPAPEIQRVRLESVVLQIKMLAGNSMDPRRFGFIEPPSQDALESAITALQKVGALTPEEVLTPLGSVLSCLPVDVHIGKMLILGCVFHVSDPVLTIAAALSVQSPFLRLPADSDAEGIRERRTLLYSQHGDPFTLLAVFDEWIKVKAARQEPTRKWCKKRGLEEQRLYEMAKLRAQFEGLLRDVGLRSQGSGRGGGSGMSGRHWSTSNRQDRRVAKAHVRALQRQQDRERGRRVLRPDFPVDGVPGDSDADSSDGNGGRRGPQRKRRRTKQDSEEMDLKSMDLEASVDVRAMVSAALRHLTVADVNLLKAILCAGLYPQVAVPDPRNAQRCGQDAAFLTQHHRGEAAIHPGSVMCASASDLGPGTALAYVELLETRRAYLSNLTPLPALPALLLSAERIDADAAATRFLIDGWLLLRMHDGSGPKVAVEINRLRAGTTALLNRCLQIARIPGLPNPTAAATLPITDGAQGLATEEDCILAGLPAFAREVVREWKSVVVLGEGTSGRGDGSREEEAATGLARCLEWSLQYSVEVLSSSRAAAEHIQEKVPPGTDGTTAGAIAANATVPGKRVGLQITPWFRLGSLRNSTFQAAEHALMPALRRRWRCPACMQELVADSAALRAHVSQCPAVQEQASAEGQVLAEGQEHSAEDLLQTGYDLARQSYAPAAVQASDAPTTAGKPKALVGRDSTLPLLSSSKQGLGAAWGRRSKETTGAIQTALIGHISSAEGERTGSGAMDALEQPSSSERPMPEQRMDTGL</sequence>
<evidence type="ECO:0000313" key="9">
    <source>
        <dbReference type="Proteomes" id="UP001491310"/>
    </source>
</evidence>
<dbReference type="EMBL" id="JALJOT010000017">
    <property type="protein sequence ID" value="KAK9901707.1"/>
    <property type="molecule type" value="Genomic_DNA"/>
</dbReference>
<name>A0ABR2YBR9_9CHLO</name>
<dbReference type="SUPFAM" id="SSF52540">
    <property type="entry name" value="P-loop containing nucleoside triphosphate hydrolases"/>
    <property type="match status" value="1"/>
</dbReference>
<evidence type="ECO:0000256" key="2">
    <source>
        <dbReference type="ARBA" id="ARBA00022801"/>
    </source>
</evidence>
<dbReference type="Pfam" id="PF00270">
    <property type="entry name" value="DEAD"/>
    <property type="match status" value="1"/>
</dbReference>
<dbReference type="PANTHER" id="PTHR18934">
    <property type="entry name" value="ATP-DEPENDENT RNA HELICASE"/>
    <property type="match status" value="1"/>
</dbReference>
<feature type="region of interest" description="Disordered" evidence="5">
    <location>
        <begin position="1250"/>
        <end position="1284"/>
    </location>
</feature>
<dbReference type="InterPro" id="IPR027417">
    <property type="entry name" value="P-loop_NTPase"/>
</dbReference>
<proteinExistence type="predicted"/>
<dbReference type="InterPro" id="IPR001650">
    <property type="entry name" value="Helicase_C-like"/>
</dbReference>
<evidence type="ECO:0000313" key="8">
    <source>
        <dbReference type="EMBL" id="KAK9901707.1"/>
    </source>
</evidence>
<dbReference type="InterPro" id="IPR011545">
    <property type="entry name" value="DEAD/DEAH_box_helicase_dom"/>
</dbReference>
<feature type="domain" description="Helicase ATP-binding" evidence="6">
    <location>
        <begin position="164"/>
        <end position="324"/>
    </location>
</feature>
<comment type="caution">
    <text evidence="8">The sequence shown here is derived from an EMBL/GenBank/DDBJ whole genome shotgun (WGS) entry which is preliminary data.</text>
</comment>